<dbReference type="AlphaFoldDB" id="A0A3B1ABG1"/>
<gene>
    <name evidence="1" type="ORF">MNBD_GAMMA19-1203</name>
</gene>
<reference evidence="1" key="1">
    <citation type="submission" date="2018-06" db="EMBL/GenBank/DDBJ databases">
        <authorList>
            <person name="Zhirakovskaya E."/>
        </authorList>
    </citation>
    <scope>NUCLEOTIDE SEQUENCE</scope>
</reference>
<organism evidence="1">
    <name type="scientific">hydrothermal vent metagenome</name>
    <dbReference type="NCBI Taxonomy" id="652676"/>
    <lineage>
        <taxon>unclassified sequences</taxon>
        <taxon>metagenomes</taxon>
        <taxon>ecological metagenomes</taxon>
    </lineage>
</organism>
<evidence type="ECO:0000313" key="1">
    <source>
        <dbReference type="EMBL" id="VAW98910.1"/>
    </source>
</evidence>
<proteinExistence type="predicted"/>
<sequence length="98" mass="11118">MFSLKGKIKVEHMKITNFLILDSNGEHIDSDAFGNNVAFRCCGCGYPVLAIALENQRGSDEDHPSECKGCGEEYFLDIRERTEKLYIHSLREYNASNI</sequence>
<name>A0A3B1ABG1_9ZZZZ</name>
<protein>
    <submittedName>
        <fullName evidence="1">Uncharacterized protein</fullName>
    </submittedName>
</protein>
<accession>A0A3B1ABG1</accession>
<dbReference type="EMBL" id="UOFV01000155">
    <property type="protein sequence ID" value="VAW98910.1"/>
    <property type="molecule type" value="Genomic_DNA"/>
</dbReference>